<feature type="region of interest" description="Disordered" evidence="1">
    <location>
        <begin position="1"/>
        <end position="20"/>
    </location>
</feature>
<evidence type="ECO:0000313" key="2">
    <source>
        <dbReference type="EMBL" id="SPD05431.1"/>
    </source>
</evidence>
<sequence length="69" mass="7603">MEGAPNDGTSADPAMTPIERQMQVIATSIQDLARETSRQNQELWQAIRKGPPTPHDNNQPPPRGGNRVE</sequence>
<name>A0A2N9H1C0_FAGSY</name>
<reference evidence="2" key="1">
    <citation type="submission" date="2018-02" db="EMBL/GenBank/DDBJ databases">
        <authorList>
            <person name="Cohen D.B."/>
            <person name="Kent A.D."/>
        </authorList>
    </citation>
    <scope>NUCLEOTIDE SEQUENCE</scope>
</reference>
<organism evidence="2">
    <name type="scientific">Fagus sylvatica</name>
    <name type="common">Beechnut</name>
    <dbReference type="NCBI Taxonomy" id="28930"/>
    <lineage>
        <taxon>Eukaryota</taxon>
        <taxon>Viridiplantae</taxon>
        <taxon>Streptophyta</taxon>
        <taxon>Embryophyta</taxon>
        <taxon>Tracheophyta</taxon>
        <taxon>Spermatophyta</taxon>
        <taxon>Magnoliopsida</taxon>
        <taxon>eudicotyledons</taxon>
        <taxon>Gunneridae</taxon>
        <taxon>Pentapetalae</taxon>
        <taxon>rosids</taxon>
        <taxon>fabids</taxon>
        <taxon>Fagales</taxon>
        <taxon>Fagaceae</taxon>
        <taxon>Fagus</taxon>
    </lineage>
</organism>
<feature type="region of interest" description="Disordered" evidence="1">
    <location>
        <begin position="33"/>
        <end position="69"/>
    </location>
</feature>
<dbReference type="EMBL" id="OIVN01002661">
    <property type="protein sequence ID" value="SPD05431.1"/>
    <property type="molecule type" value="Genomic_DNA"/>
</dbReference>
<protein>
    <submittedName>
        <fullName evidence="2">Uncharacterized protein</fullName>
    </submittedName>
</protein>
<gene>
    <name evidence="2" type="ORF">FSB_LOCUS33313</name>
</gene>
<evidence type="ECO:0000256" key="1">
    <source>
        <dbReference type="SAM" id="MobiDB-lite"/>
    </source>
</evidence>
<dbReference type="AlphaFoldDB" id="A0A2N9H1C0"/>
<feature type="compositionally biased region" description="Pro residues" evidence="1">
    <location>
        <begin position="51"/>
        <end position="63"/>
    </location>
</feature>
<accession>A0A2N9H1C0</accession>
<proteinExistence type="predicted"/>